<dbReference type="PANTHER" id="PTHR42887:SF2">
    <property type="entry name" value="OS12G0638800 PROTEIN"/>
    <property type="match status" value="1"/>
</dbReference>
<dbReference type="PANTHER" id="PTHR42887">
    <property type="entry name" value="OS12G0638800 PROTEIN"/>
    <property type="match status" value="1"/>
</dbReference>
<organism evidence="6 7">
    <name type="scientific">Prevotella amnii DNF00058</name>
    <dbReference type="NCBI Taxonomy" id="1401066"/>
    <lineage>
        <taxon>Bacteria</taxon>
        <taxon>Pseudomonadati</taxon>
        <taxon>Bacteroidota</taxon>
        <taxon>Bacteroidia</taxon>
        <taxon>Bacteroidales</taxon>
        <taxon>Prevotellaceae</taxon>
        <taxon>Prevotella</taxon>
    </lineage>
</organism>
<evidence type="ECO:0000259" key="4">
    <source>
        <dbReference type="Pfam" id="PF03486"/>
    </source>
</evidence>
<reference evidence="6 7" key="1">
    <citation type="submission" date="2014-07" db="EMBL/GenBank/DDBJ databases">
        <authorList>
            <person name="McCorrison J."/>
            <person name="Sanka R."/>
            <person name="Torralba M."/>
            <person name="Gillis M."/>
            <person name="Haft D.H."/>
            <person name="Methe B."/>
            <person name="Sutton G."/>
            <person name="Nelson K.E."/>
        </authorList>
    </citation>
    <scope>NUCLEOTIDE SEQUENCE [LARGE SCALE GENOMIC DNA]</scope>
    <source>
        <strain evidence="6 7">DNF00058</strain>
    </source>
</reference>
<sequence length="413" mass="46210">MNNSLNIAVVGGGAAGFFTAITAKKNFPEANVTIFEKCNKVLAKVKVTGGGRCNLTNTFIHVTDMKQVYPRGSKMMKHLFKLFDNKACMHWFSKHGVPLIIQEDQRVFPKSQDSRTIMEVLLKEANRLGIKVIVSKQIVSLKQNNDGLFCITFVDCSEIFFNRVAITTGGATISHQLDYLKMLGHTIEKPIPSLFSFKIEEERFLKLKGTVVPQVVVSIQGKKLHAVGDLLITHWGVSGPVILKLSSYAARFLEENHYKAQIAISWVGDRSRKEVETTIHKIIKDNLKKQLNSIRPFNLTSKLWLYIINKVGLDQVRLWSELGKKGFNRIVEVLSNDVYTIINRGTYKDEFVTCGGISLKSINQNTLESKSCPGLFFAGEILDVDGVTGGFNLQAAWTMGYTVGQYIGIKNNK</sequence>
<evidence type="ECO:0000256" key="2">
    <source>
        <dbReference type="ARBA" id="ARBA00022630"/>
    </source>
</evidence>
<comment type="cofactor">
    <cofactor evidence="1">
        <name>FAD</name>
        <dbReference type="ChEBI" id="CHEBI:57692"/>
    </cofactor>
</comment>
<dbReference type="Pfam" id="PF22780">
    <property type="entry name" value="HI0933_like_1st"/>
    <property type="match status" value="1"/>
</dbReference>
<dbReference type="RefSeq" id="WP_036854064.1">
    <property type="nucleotide sequence ID" value="NZ_JRNU01000003.1"/>
</dbReference>
<accession>A0A096B150</accession>
<gene>
    <name evidence="6" type="ORF">HMPREF9302_01420</name>
</gene>
<dbReference type="Gene3D" id="2.40.30.10">
    <property type="entry name" value="Translation factors"/>
    <property type="match status" value="1"/>
</dbReference>
<evidence type="ECO:0000259" key="5">
    <source>
        <dbReference type="Pfam" id="PF22780"/>
    </source>
</evidence>
<proteinExistence type="predicted"/>
<dbReference type="SUPFAM" id="SSF160996">
    <property type="entry name" value="HI0933 insert domain-like"/>
    <property type="match status" value="1"/>
</dbReference>
<dbReference type="InterPro" id="IPR055178">
    <property type="entry name" value="RsdA/BaiN/AoA(So)-like_dom"/>
</dbReference>
<feature type="domain" description="RsdA/BaiN/AoA(So)-like insert" evidence="5">
    <location>
        <begin position="192"/>
        <end position="352"/>
    </location>
</feature>
<protein>
    <submittedName>
        <fullName evidence="6">Flavoprotein</fullName>
    </submittedName>
</protein>
<keyword evidence="7" id="KW-1185">Reference proteome</keyword>
<feature type="domain" description="RsdA/BaiN/AoA(So)-like Rossmann fold-like" evidence="4">
    <location>
        <begin position="6"/>
        <end position="405"/>
    </location>
</feature>
<dbReference type="SUPFAM" id="SSF51905">
    <property type="entry name" value="FAD/NAD(P)-binding domain"/>
    <property type="match status" value="1"/>
</dbReference>
<dbReference type="InterPro" id="IPR023166">
    <property type="entry name" value="BaiN-like_dom_sf"/>
</dbReference>
<evidence type="ECO:0000313" key="6">
    <source>
        <dbReference type="EMBL" id="KGF53053.1"/>
    </source>
</evidence>
<keyword evidence="2" id="KW-0285">Flavoprotein</keyword>
<dbReference type="Proteomes" id="UP000029614">
    <property type="component" value="Unassembled WGS sequence"/>
</dbReference>
<dbReference type="OrthoDB" id="9773233at2"/>
<dbReference type="NCBIfam" id="TIGR00275">
    <property type="entry name" value="aminoacetone oxidase family FAD-binding enzyme"/>
    <property type="match status" value="1"/>
</dbReference>
<dbReference type="AlphaFoldDB" id="A0A096B150"/>
<dbReference type="EMBL" id="JRNU01000003">
    <property type="protein sequence ID" value="KGF53053.1"/>
    <property type="molecule type" value="Genomic_DNA"/>
</dbReference>
<dbReference type="Gene3D" id="3.50.50.60">
    <property type="entry name" value="FAD/NAD(P)-binding domain"/>
    <property type="match status" value="1"/>
</dbReference>
<dbReference type="Gene3D" id="1.10.8.260">
    <property type="entry name" value="HI0933 insert domain-like"/>
    <property type="match status" value="1"/>
</dbReference>
<evidence type="ECO:0000256" key="3">
    <source>
        <dbReference type="ARBA" id="ARBA00022827"/>
    </source>
</evidence>
<dbReference type="InterPro" id="IPR004792">
    <property type="entry name" value="BaiN-like"/>
</dbReference>
<dbReference type="InterPro" id="IPR036188">
    <property type="entry name" value="FAD/NAD-bd_sf"/>
</dbReference>
<comment type="caution">
    <text evidence="6">The sequence shown here is derived from an EMBL/GenBank/DDBJ whole genome shotgun (WGS) entry which is preliminary data.</text>
</comment>
<dbReference type="Pfam" id="PF03486">
    <property type="entry name" value="HI0933_like"/>
    <property type="match status" value="1"/>
</dbReference>
<evidence type="ECO:0000256" key="1">
    <source>
        <dbReference type="ARBA" id="ARBA00001974"/>
    </source>
</evidence>
<dbReference type="InterPro" id="IPR057661">
    <property type="entry name" value="RsdA/BaiN/AoA(So)_Rossmann"/>
</dbReference>
<name>A0A096B150_9BACT</name>
<evidence type="ECO:0000313" key="7">
    <source>
        <dbReference type="Proteomes" id="UP000029614"/>
    </source>
</evidence>
<keyword evidence="3" id="KW-0274">FAD</keyword>